<name>A0ABN2R2W5_9ACTN</name>
<protein>
    <recommendedName>
        <fullName evidence="14">Integral membrane sensor signal transduction histidine kinase</fullName>
    </recommendedName>
</protein>
<keyword evidence="4 9" id="KW-0812">Transmembrane</keyword>
<keyword evidence="8 9" id="KW-0472">Membrane</keyword>
<evidence type="ECO:0000256" key="9">
    <source>
        <dbReference type="SAM" id="Phobius"/>
    </source>
</evidence>
<keyword evidence="6 9" id="KW-1133">Transmembrane helix</keyword>
<keyword evidence="13" id="KW-1185">Reference proteome</keyword>
<dbReference type="InterPro" id="IPR050482">
    <property type="entry name" value="Sensor_HK_TwoCompSys"/>
</dbReference>
<comment type="caution">
    <text evidence="12">The sequence shown here is derived from an EMBL/GenBank/DDBJ whole genome shotgun (WGS) entry which is preliminary data.</text>
</comment>
<dbReference type="Gene3D" id="1.20.5.1930">
    <property type="match status" value="1"/>
</dbReference>
<evidence type="ECO:0000256" key="4">
    <source>
        <dbReference type="ARBA" id="ARBA00022692"/>
    </source>
</evidence>
<evidence type="ECO:0000256" key="3">
    <source>
        <dbReference type="ARBA" id="ARBA00022679"/>
    </source>
</evidence>
<evidence type="ECO:0000313" key="12">
    <source>
        <dbReference type="EMBL" id="GAA1962636.1"/>
    </source>
</evidence>
<keyword evidence="7" id="KW-0902">Two-component regulatory system</keyword>
<evidence type="ECO:0008006" key="14">
    <source>
        <dbReference type="Google" id="ProtNLM"/>
    </source>
</evidence>
<gene>
    <name evidence="12" type="ORF">GCM10009798_22990</name>
</gene>
<organism evidence="12 13">
    <name type="scientific">Nocardioides panacihumi</name>
    <dbReference type="NCBI Taxonomy" id="400774"/>
    <lineage>
        <taxon>Bacteria</taxon>
        <taxon>Bacillati</taxon>
        <taxon>Actinomycetota</taxon>
        <taxon>Actinomycetes</taxon>
        <taxon>Propionibacteriales</taxon>
        <taxon>Nocardioidaceae</taxon>
        <taxon>Nocardioides</taxon>
    </lineage>
</organism>
<dbReference type="Pfam" id="PF07730">
    <property type="entry name" value="HisKA_3"/>
    <property type="match status" value="1"/>
</dbReference>
<feature type="transmembrane region" description="Helical" evidence="9">
    <location>
        <begin position="206"/>
        <end position="229"/>
    </location>
</feature>
<dbReference type="InterPro" id="IPR011712">
    <property type="entry name" value="Sig_transdc_His_kin_sub3_dim/P"/>
</dbReference>
<sequence>MTTEAQVPWLVVSRPRGAGGQGDGRPVRVLLPVLAAALAVLVLVAVVGSYAARRLAEREAVNDAANTTDLLARAVVQPALTDGIVTGDPASAAALAAALHDYLPASSVIRVKVWSRDGKVLWSDEPRLIGAVFPLGQAERAVLDDPATRADVSDLDEPENRYERGNGRLLEVYRPVWTPGGTPLLFETYARYDTVTARSGQLWRGFAGVTISSLLFFAALLTPLLWRLLGRLRRSQRQREALLEQAVDASQEERRRIAGTLHDGPVQELAATSYVVSGAAARLSAAGDTATAAELERAASTLRSSIGSLRSLLVDLHPPGLESAGLRSALGDLAAGLQPRGIRVDLEVDDDLDLAPDEERLVYRVARECLHNVRRHAAATHVALSLHRTDEGVVLEVADDGVGFDPVAVMANPPQGHLGLRVLADVASDAGAELAVASAAGVGCVWRLRLP</sequence>
<dbReference type="SUPFAM" id="SSF55874">
    <property type="entry name" value="ATPase domain of HSP90 chaperone/DNA topoisomerase II/histidine kinase"/>
    <property type="match status" value="1"/>
</dbReference>
<keyword evidence="3" id="KW-0808">Transferase</keyword>
<evidence type="ECO:0000256" key="7">
    <source>
        <dbReference type="ARBA" id="ARBA00023012"/>
    </source>
</evidence>
<dbReference type="PANTHER" id="PTHR24421">
    <property type="entry name" value="NITRATE/NITRITE SENSOR PROTEIN NARX-RELATED"/>
    <property type="match status" value="1"/>
</dbReference>
<keyword evidence="2" id="KW-1003">Cell membrane</keyword>
<dbReference type="Proteomes" id="UP001500571">
    <property type="component" value="Unassembled WGS sequence"/>
</dbReference>
<evidence type="ECO:0000259" key="11">
    <source>
        <dbReference type="Pfam" id="PF07730"/>
    </source>
</evidence>
<evidence type="ECO:0000256" key="1">
    <source>
        <dbReference type="ARBA" id="ARBA00004651"/>
    </source>
</evidence>
<feature type="transmembrane region" description="Helical" evidence="9">
    <location>
        <begin position="29"/>
        <end position="52"/>
    </location>
</feature>
<evidence type="ECO:0000313" key="13">
    <source>
        <dbReference type="Proteomes" id="UP001500571"/>
    </source>
</evidence>
<proteinExistence type="predicted"/>
<dbReference type="PANTHER" id="PTHR24421:SF37">
    <property type="entry name" value="SENSOR HISTIDINE KINASE NARS"/>
    <property type="match status" value="1"/>
</dbReference>
<feature type="domain" description="Histidine kinase/HSP90-like ATPase" evidence="10">
    <location>
        <begin position="359"/>
        <end position="451"/>
    </location>
</feature>
<evidence type="ECO:0000256" key="8">
    <source>
        <dbReference type="ARBA" id="ARBA00023136"/>
    </source>
</evidence>
<reference evidence="12 13" key="1">
    <citation type="journal article" date="2019" name="Int. J. Syst. Evol. Microbiol.">
        <title>The Global Catalogue of Microorganisms (GCM) 10K type strain sequencing project: providing services to taxonomists for standard genome sequencing and annotation.</title>
        <authorList>
            <consortium name="The Broad Institute Genomics Platform"/>
            <consortium name="The Broad Institute Genome Sequencing Center for Infectious Disease"/>
            <person name="Wu L."/>
            <person name="Ma J."/>
        </authorList>
    </citation>
    <scope>NUCLEOTIDE SEQUENCE [LARGE SCALE GENOMIC DNA]</scope>
    <source>
        <strain evidence="12 13">JCM 15309</strain>
    </source>
</reference>
<dbReference type="EMBL" id="BAAAPB010000002">
    <property type="protein sequence ID" value="GAA1962636.1"/>
    <property type="molecule type" value="Genomic_DNA"/>
</dbReference>
<dbReference type="InterPro" id="IPR003594">
    <property type="entry name" value="HATPase_dom"/>
</dbReference>
<accession>A0ABN2R2W5</accession>
<dbReference type="InterPro" id="IPR036890">
    <property type="entry name" value="HATPase_C_sf"/>
</dbReference>
<evidence type="ECO:0000256" key="2">
    <source>
        <dbReference type="ARBA" id="ARBA00022475"/>
    </source>
</evidence>
<evidence type="ECO:0000259" key="10">
    <source>
        <dbReference type="Pfam" id="PF02518"/>
    </source>
</evidence>
<dbReference type="CDD" id="cd16917">
    <property type="entry name" value="HATPase_UhpB-NarQ-NarX-like"/>
    <property type="match status" value="1"/>
</dbReference>
<evidence type="ECO:0000256" key="5">
    <source>
        <dbReference type="ARBA" id="ARBA00022777"/>
    </source>
</evidence>
<dbReference type="Pfam" id="PF02518">
    <property type="entry name" value="HATPase_c"/>
    <property type="match status" value="1"/>
</dbReference>
<comment type="subcellular location">
    <subcellularLocation>
        <location evidence="1">Cell membrane</location>
        <topology evidence="1">Multi-pass membrane protein</topology>
    </subcellularLocation>
</comment>
<feature type="domain" description="Signal transduction histidine kinase subgroup 3 dimerisation and phosphoacceptor" evidence="11">
    <location>
        <begin position="253"/>
        <end position="321"/>
    </location>
</feature>
<dbReference type="RefSeq" id="WP_344044976.1">
    <property type="nucleotide sequence ID" value="NZ_BAAAPB010000002.1"/>
</dbReference>
<evidence type="ECO:0000256" key="6">
    <source>
        <dbReference type="ARBA" id="ARBA00022989"/>
    </source>
</evidence>
<keyword evidence="5" id="KW-0418">Kinase</keyword>
<dbReference type="Gene3D" id="3.30.565.10">
    <property type="entry name" value="Histidine kinase-like ATPase, C-terminal domain"/>
    <property type="match status" value="1"/>
</dbReference>